<evidence type="ECO:0000313" key="5">
    <source>
        <dbReference type="Proteomes" id="UP001161406"/>
    </source>
</evidence>
<feature type="compositionally biased region" description="Low complexity" evidence="1">
    <location>
        <begin position="531"/>
        <end position="540"/>
    </location>
</feature>
<sequence>MFCYLRTPRQLIVFSTISGSLLLTTAGGASAACVFVVTAGNDTYVCDSGSSAGFVDLGGNNVLTLPMGGTGVITSTVSFGGGADTVTIRSGTTAAIEQGSGIDHFEMSGGTVAALQQGDGYDTFLMTGGTITGAFVDGDYAEQSGGTIGRVDMKLADNFYYLSGGQILGNLVTGFGLDTIVVSGGAIGGNISTSGGNDVIRVSGGTIEGEIRASFGNDTFDWTGGAIFNNVLLGADSDVATIGNLNAATIAAAGNIDGGEGAAAGAPVASDTLKFENSHAINGAQFINWETIQLNNGSTLSLSDNLVLGDATSTTGRLDIDSSSYLIASGAAGIAPAVAGSLVQVNNAGVIQMTQSGTPSATDTLTIQGNYTGIGGSLLLDTYLGVDGSPSDKLIISGGTASGLTGIGIVNAGGPGGGTTGSGIMVVQATNGGTTAADAFVLDRAVAAGAYEYFLFRGGVAAGEEQNWYLRSQLLPVPVPPPPPPEPVAPVAPAPEIDEGETPVAPVLPPAPVDPAPDPEVPGTVPPPAVAEPLPEAPVDGPLPPGSPPPATPTVPVIDPSNPAGYAIVAPTSQASLPDASLLLAGGVVPLYRIEAANYAALQPSAYLLAIESLSTFHNRRGEQAYLPNADTEKRNAWFRALGSSTTAGWSGTVAPTFDGTIGGFQAGMDLYSVVDEDGATTQAGVFAGYAHMSGDLRGFALGWANYDTGTLGLGAASVGAYATRINEDGFYLDGVLMASYYTGDVTSTRGLGIDVDGYGLTGSIEAGYPIALGGGWAIEPQAQAIVNFTNFSDGSDPFAAISFDSSTMVTGRLGARLYNRIETETGFVQPELMANLWQNLGDFTTRLDNDVLSTPGNSTVLELGAGVTGQVNDTFSYFANASYSFDVAGGERSGVTARVGLQLKW</sequence>
<dbReference type="Pfam" id="PF18883">
    <property type="entry name" value="AC_1"/>
    <property type="match status" value="1"/>
</dbReference>
<comment type="caution">
    <text evidence="4">The sequence shown here is derived from an EMBL/GenBank/DDBJ whole genome shotgun (WGS) entry which is preliminary data.</text>
</comment>
<feature type="compositionally biased region" description="Pro residues" evidence="1">
    <location>
        <begin position="506"/>
        <end position="530"/>
    </location>
</feature>
<feature type="chain" id="PRO_5045750699" evidence="2">
    <location>
        <begin position="32"/>
        <end position="906"/>
    </location>
</feature>
<feature type="domain" description="Autotransporter" evidence="3">
    <location>
        <begin position="630"/>
        <end position="906"/>
    </location>
</feature>
<dbReference type="SUPFAM" id="SSF103515">
    <property type="entry name" value="Autotransporter"/>
    <property type="match status" value="1"/>
</dbReference>
<feature type="compositionally biased region" description="Pro residues" evidence="1">
    <location>
        <begin position="481"/>
        <end position="493"/>
    </location>
</feature>
<dbReference type="InterPro" id="IPR011050">
    <property type="entry name" value="Pectin_lyase_fold/virulence"/>
</dbReference>
<feature type="region of interest" description="Disordered" evidence="1">
    <location>
        <begin position="481"/>
        <end position="553"/>
    </location>
</feature>
<dbReference type="EMBL" id="BSNG01000001">
    <property type="protein sequence ID" value="GLQ09502.1"/>
    <property type="molecule type" value="Genomic_DNA"/>
</dbReference>
<dbReference type="Pfam" id="PF03797">
    <property type="entry name" value="Autotransporter"/>
    <property type="match status" value="1"/>
</dbReference>
<dbReference type="Gene3D" id="2.160.20.20">
    <property type="match status" value="1"/>
</dbReference>
<keyword evidence="5" id="KW-1185">Reference proteome</keyword>
<evidence type="ECO:0000256" key="2">
    <source>
        <dbReference type="SAM" id="SignalP"/>
    </source>
</evidence>
<evidence type="ECO:0000256" key="1">
    <source>
        <dbReference type="SAM" id="MobiDB-lite"/>
    </source>
</evidence>
<dbReference type="InterPro" id="IPR005546">
    <property type="entry name" value="Autotransporte_beta"/>
</dbReference>
<dbReference type="Proteomes" id="UP001161406">
    <property type="component" value="Unassembled WGS sequence"/>
</dbReference>
<dbReference type="InterPro" id="IPR051551">
    <property type="entry name" value="Autotransporter_adhesion"/>
</dbReference>
<gene>
    <name evidence="4" type="ORF">GCM10007913_14340</name>
</gene>
<organism evidence="4 5">
    <name type="scientific">Devosia yakushimensis</name>
    <dbReference type="NCBI Taxonomy" id="470028"/>
    <lineage>
        <taxon>Bacteria</taxon>
        <taxon>Pseudomonadati</taxon>
        <taxon>Pseudomonadota</taxon>
        <taxon>Alphaproteobacteria</taxon>
        <taxon>Hyphomicrobiales</taxon>
        <taxon>Devosiaceae</taxon>
        <taxon>Devosia</taxon>
    </lineage>
</organism>
<evidence type="ECO:0000313" key="4">
    <source>
        <dbReference type="EMBL" id="GLQ09502.1"/>
    </source>
</evidence>
<dbReference type="PROSITE" id="PS51257">
    <property type="entry name" value="PROKAR_LIPOPROTEIN"/>
    <property type="match status" value="1"/>
</dbReference>
<dbReference type="InterPro" id="IPR043990">
    <property type="entry name" value="AC_1"/>
</dbReference>
<dbReference type="CDD" id="cd01344">
    <property type="entry name" value="PL2_Passenger_AT"/>
    <property type="match status" value="1"/>
</dbReference>
<protein>
    <submittedName>
        <fullName evidence="4">Autotransporter</fullName>
    </submittedName>
</protein>
<evidence type="ECO:0000259" key="3">
    <source>
        <dbReference type="PROSITE" id="PS51208"/>
    </source>
</evidence>
<dbReference type="InterPro" id="IPR006315">
    <property type="entry name" value="OM_autotransptr_brl_dom"/>
</dbReference>
<proteinExistence type="predicted"/>
<feature type="compositionally biased region" description="Pro residues" evidence="1">
    <location>
        <begin position="541"/>
        <end position="553"/>
    </location>
</feature>
<reference evidence="4" key="1">
    <citation type="journal article" date="2014" name="Int. J. Syst. Evol. Microbiol.">
        <title>Complete genome of a new Firmicutes species belonging to the dominant human colonic microbiota ('Ruminococcus bicirculans') reveals two chromosomes and a selective capacity to utilize plant glucans.</title>
        <authorList>
            <consortium name="NISC Comparative Sequencing Program"/>
            <person name="Wegmann U."/>
            <person name="Louis P."/>
            <person name="Goesmann A."/>
            <person name="Henrissat B."/>
            <person name="Duncan S.H."/>
            <person name="Flint H.J."/>
        </authorList>
    </citation>
    <scope>NUCLEOTIDE SEQUENCE</scope>
    <source>
        <strain evidence="4">NBRC 103855</strain>
    </source>
</reference>
<dbReference type="InterPro" id="IPR036709">
    <property type="entry name" value="Autotransporte_beta_dom_sf"/>
</dbReference>
<name>A0ABQ5UBL2_9HYPH</name>
<dbReference type="InterPro" id="IPR012332">
    <property type="entry name" value="Autotransporter_pectin_lyase_C"/>
</dbReference>
<dbReference type="NCBIfam" id="TIGR01414">
    <property type="entry name" value="autotrans_barl"/>
    <property type="match status" value="1"/>
</dbReference>
<reference evidence="4" key="2">
    <citation type="submission" date="2023-01" db="EMBL/GenBank/DDBJ databases">
        <title>Draft genome sequence of Devosia yakushimensis strain NBRC 103855.</title>
        <authorList>
            <person name="Sun Q."/>
            <person name="Mori K."/>
        </authorList>
    </citation>
    <scope>NUCLEOTIDE SEQUENCE</scope>
    <source>
        <strain evidence="4">NBRC 103855</strain>
    </source>
</reference>
<dbReference type="SUPFAM" id="SSF51126">
    <property type="entry name" value="Pectin lyase-like"/>
    <property type="match status" value="1"/>
</dbReference>
<dbReference type="PANTHER" id="PTHR35037">
    <property type="entry name" value="C-TERMINAL REGION OF AIDA-LIKE PROTEIN"/>
    <property type="match status" value="1"/>
</dbReference>
<dbReference type="PANTHER" id="PTHR35037:SF3">
    <property type="entry name" value="C-TERMINAL REGION OF AIDA-LIKE PROTEIN"/>
    <property type="match status" value="1"/>
</dbReference>
<dbReference type="SMART" id="SM00869">
    <property type="entry name" value="Autotransporter"/>
    <property type="match status" value="1"/>
</dbReference>
<accession>A0ABQ5UBL2</accession>
<dbReference type="PROSITE" id="PS51208">
    <property type="entry name" value="AUTOTRANSPORTER"/>
    <property type="match status" value="1"/>
</dbReference>
<dbReference type="Gene3D" id="2.40.128.130">
    <property type="entry name" value="Autotransporter beta-domain"/>
    <property type="match status" value="1"/>
</dbReference>
<feature type="signal peptide" evidence="2">
    <location>
        <begin position="1"/>
        <end position="31"/>
    </location>
</feature>
<keyword evidence="2" id="KW-0732">Signal</keyword>